<dbReference type="GO" id="GO:0004222">
    <property type="term" value="F:metalloendopeptidase activity"/>
    <property type="evidence" value="ECO:0007669"/>
    <property type="project" value="TreeGrafter"/>
</dbReference>
<feature type="region of interest" description="Disordered" evidence="1">
    <location>
        <begin position="172"/>
        <end position="200"/>
    </location>
</feature>
<feature type="signal peptide" evidence="2">
    <location>
        <begin position="1"/>
        <end position="19"/>
    </location>
</feature>
<feature type="chain" id="PRO_5007155581" description="M23ase beta-sheet core domain-containing protein" evidence="2">
    <location>
        <begin position="20"/>
        <end position="480"/>
    </location>
</feature>
<dbReference type="STRING" id="661399.AQJ67_26750"/>
<dbReference type="Pfam" id="PF01551">
    <property type="entry name" value="Peptidase_M23"/>
    <property type="match status" value="1"/>
</dbReference>
<dbReference type="PANTHER" id="PTHR21666:SF270">
    <property type="entry name" value="MUREIN HYDROLASE ACTIVATOR ENVC"/>
    <property type="match status" value="1"/>
</dbReference>
<gene>
    <name evidence="4" type="ORF">AQJ67_26750</name>
</gene>
<protein>
    <recommendedName>
        <fullName evidence="3">M23ase beta-sheet core domain-containing protein</fullName>
    </recommendedName>
</protein>
<evidence type="ECO:0000256" key="2">
    <source>
        <dbReference type="SAM" id="SignalP"/>
    </source>
</evidence>
<evidence type="ECO:0000259" key="3">
    <source>
        <dbReference type="Pfam" id="PF01551"/>
    </source>
</evidence>
<dbReference type="GO" id="GO:0005975">
    <property type="term" value="P:carbohydrate metabolic process"/>
    <property type="evidence" value="ECO:0007669"/>
    <property type="project" value="UniProtKB-ARBA"/>
</dbReference>
<name>A0A117RMI3_9ACTN</name>
<dbReference type="CDD" id="cd12797">
    <property type="entry name" value="M23_peptidase"/>
    <property type="match status" value="1"/>
</dbReference>
<comment type="caution">
    <text evidence="4">The sequence shown here is derived from an EMBL/GenBank/DDBJ whole genome shotgun (WGS) entry which is preliminary data.</text>
</comment>
<evidence type="ECO:0000256" key="1">
    <source>
        <dbReference type="SAM" id="MobiDB-lite"/>
    </source>
</evidence>
<dbReference type="EMBL" id="LMWY01000035">
    <property type="protein sequence ID" value="KUN98971.1"/>
    <property type="molecule type" value="Genomic_DNA"/>
</dbReference>
<reference evidence="4 5" key="1">
    <citation type="submission" date="2015-10" db="EMBL/GenBank/DDBJ databases">
        <title>Draft genome sequence of Streptomyces caeruleatus NRRL B-24802, type strain for the species Streptomyces caeruleatus.</title>
        <authorList>
            <person name="Ruckert C."/>
            <person name="Winkler A."/>
            <person name="Kalinowski J."/>
            <person name="Kampfer P."/>
            <person name="Glaeser S."/>
        </authorList>
    </citation>
    <scope>NUCLEOTIDE SEQUENCE [LARGE SCALE GENOMIC DNA]</scope>
    <source>
        <strain evidence="4 5">NRRL B-24802</strain>
    </source>
</reference>
<dbReference type="InterPro" id="IPR016047">
    <property type="entry name" value="M23ase_b-sheet_dom"/>
</dbReference>
<dbReference type="Proteomes" id="UP000053429">
    <property type="component" value="Unassembled WGS sequence"/>
</dbReference>
<dbReference type="InterPro" id="IPR008964">
    <property type="entry name" value="Invasin/intimin_cell_adhesion"/>
</dbReference>
<dbReference type="Gene3D" id="2.60.40.10">
    <property type="entry name" value="Immunoglobulins"/>
    <property type="match status" value="1"/>
</dbReference>
<dbReference type="InterPro" id="IPR050570">
    <property type="entry name" value="Cell_wall_metabolism_enzyme"/>
</dbReference>
<evidence type="ECO:0000313" key="5">
    <source>
        <dbReference type="Proteomes" id="UP000053429"/>
    </source>
</evidence>
<dbReference type="InterPro" id="IPR013783">
    <property type="entry name" value="Ig-like_fold"/>
</dbReference>
<sequence>MMLGAALAAVALSAPTASADPDNPPDFKLPFPCGQTWVMFTYDNHGPGDGSQEQKRIDMQWTEGETDGADVVASAGGTVSHVEPGGVHIDHGDGWFSQYLHMSDRVAEGTEVQEGDWIGTASNVGTNDPHLHYQQMYDSDGNGYPTEGSQTGGPDELVYPIIQGKEYRLTPGNAVNLKSTNNCDGDPGEPEPEPEPEKTKLEYTGDTSLADGESAELSAVLTEEESGAPVADQKVSFELGAEDSAQTCEATTDAEGSATCTVEEVDQPLTDEATVPVTAAFAGDDAFEPSEASATLDLRYVTGRAYGLSAQIPLPLLPIGIDPTPDTGTVRTAGAETKAPQCAERIEALVLSAGPLCAEVVTKTGPNSSTATSTVAEARIGLTGLPVVEISGLTAESSSTCSTTKGSVGLDLTVGGTPVTIPDTPNYEINLGLGAKLVVNEQTPVEGADQGLTVNAVHLTVAGGTDLVIGSTTSAAHNCA</sequence>
<keyword evidence="2" id="KW-0732">Signal</keyword>
<dbReference type="NCBIfam" id="NF040603">
    <property type="entry name" value="choice_anch_P"/>
    <property type="match status" value="1"/>
</dbReference>
<dbReference type="SUPFAM" id="SSF51261">
    <property type="entry name" value="Duplicated hybrid motif"/>
    <property type="match status" value="1"/>
</dbReference>
<dbReference type="PANTHER" id="PTHR21666">
    <property type="entry name" value="PEPTIDASE-RELATED"/>
    <property type="match status" value="1"/>
</dbReference>
<feature type="domain" description="M23ase beta-sheet core" evidence="3">
    <location>
        <begin position="67"/>
        <end position="137"/>
    </location>
</feature>
<keyword evidence="5" id="KW-1185">Reference proteome</keyword>
<evidence type="ECO:0000313" key="4">
    <source>
        <dbReference type="EMBL" id="KUN98971.1"/>
    </source>
</evidence>
<accession>A0A117RMI3</accession>
<organism evidence="4 5">
    <name type="scientific">Streptomyces caeruleatus</name>
    <dbReference type="NCBI Taxonomy" id="661399"/>
    <lineage>
        <taxon>Bacteria</taxon>
        <taxon>Bacillati</taxon>
        <taxon>Actinomycetota</taxon>
        <taxon>Actinomycetes</taxon>
        <taxon>Kitasatosporales</taxon>
        <taxon>Streptomycetaceae</taxon>
        <taxon>Streptomyces</taxon>
    </lineage>
</organism>
<dbReference type="Gene3D" id="2.70.70.10">
    <property type="entry name" value="Glucose Permease (Domain IIA)"/>
    <property type="match status" value="1"/>
</dbReference>
<dbReference type="AlphaFoldDB" id="A0A117RMI3"/>
<proteinExistence type="predicted"/>
<dbReference type="SUPFAM" id="SSF49373">
    <property type="entry name" value="Invasin/intimin cell-adhesion fragments"/>
    <property type="match status" value="1"/>
</dbReference>
<dbReference type="InterPro" id="IPR011055">
    <property type="entry name" value="Dup_hybrid_motif"/>
</dbReference>